<sequence length="386" mass="43083">MLFSEKLCIYLAVFSLVVKMVISPLATGDYQIASFRLLNYACDAGILLSVLLYLPYTYKAFLFIHGAFWLLLFFFVLSTLIYTNAGGGAAISQHLKVYLPLLFFSMLASYFHRNKASAVSCSRLIAIITAFLLVLGLLILPVSMNRMEVWWPSYFGGLHTTAYMAMAVLFISYAFVLNGRLPTKAFIAISALILLSIFFGWGVRTAASAIVLLILFVNLSKVKLGNAPLLLLSFPLMILALIFILVFVVGTDEFDYLTSGRISMYQDKFKQLAGNSIINWLIGNGAGSDLIETDIWWWAAKGAHSDLLTFLVEGGMSYLLVTLAVIVNIYKLLGKSEARFFLFVFVFTSTFSNGYFTRTLPAYVFLFSLALAFAFSYAQQEQLDEK</sequence>
<evidence type="ECO:0000256" key="1">
    <source>
        <dbReference type="SAM" id="Phobius"/>
    </source>
</evidence>
<feature type="transmembrane region" description="Helical" evidence="1">
    <location>
        <begin position="340"/>
        <end position="356"/>
    </location>
</feature>
<evidence type="ECO:0000313" key="3">
    <source>
        <dbReference type="Proteomes" id="UP001215231"/>
    </source>
</evidence>
<feature type="transmembrane region" description="Helical" evidence="1">
    <location>
        <begin position="154"/>
        <end position="175"/>
    </location>
</feature>
<feature type="transmembrane region" description="Helical" evidence="1">
    <location>
        <begin position="315"/>
        <end position="333"/>
    </location>
</feature>
<evidence type="ECO:0000313" key="2">
    <source>
        <dbReference type="EMBL" id="WDE12782.1"/>
    </source>
</evidence>
<keyword evidence="3" id="KW-1185">Reference proteome</keyword>
<feature type="transmembrane region" description="Helical" evidence="1">
    <location>
        <begin position="229"/>
        <end position="249"/>
    </location>
</feature>
<reference evidence="2 3" key="1">
    <citation type="journal article" date="2022" name="Mar. Drugs">
        <title>Bioassay-Guided Fractionation Leads to the Detection of Cholic Acid Generated by the Rare Thalassomonas sp.</title>
        <authorList>
            <person name="Pheiffer F."/>
            <person name="Schneider Y.K."/>
            <person name="Hansen E.H."/>
            <person name="Andersen J.H."/>
            <person name="Isaksson J."/>
            <person name="Busche T."/>
            <person name="R C."/>
            <person name="Kalinowski J."/>
            <person name="Zyl L.V."/>
            <person name="Trindade M."/>
        </authorList>
    </citation>
    <scope>NUCLEOTIDE SEQUENCE [LARGE SCALE GENOMIC DNA]</scope>
    <source>
        <strain evidence="2 3">A5K-61T</strain>
    </source>
</reference>
<feature type="transmembrane region" description="Helical" evidence="1">
    <location>
        <begin position="187"/>
        <end position="217"/>
    </location>
</feature>
<dbReference type="Proteomes" id="UP001215231">
    <property type="component" value="Chromosome"/>
</dbReference>
<keyword evidence="1" id="KW-1133">Transmembrane helix</keyword>
<feature type="transmembrane region" description="Helical" evidence="1">
    <location>
        <begin position="37"/>
        <end position="56"/>
    </location>
</feature>
<proteinExistence type="predicted"/>
<keyword evidence="1" id="KW-0472">Membrane</keyword>
<dbReference type="EMBL" id="CP059693">
    <property type="protein sequence ID" value="WDE12782.1"/>
    <property type="molecule type" value="Genomic_DNA"/>
</dbReference>
<keyword evidence="1" id="KW-0812">Transmembrane</keyword>
<name>A0ABY7VGD9_9GAMM</name>
<protein>
    <recommendedName>
        <fullName evidence="4">O-antigen ligase-like membrane protein</fullName>
    </recommendedName>
</protein>
<accession>A0ABY7VGD9</accession>
<feature type="transmembrane region" description="Helical" evidence="1">
    <location>
        <begin position="124"/>
        <end position="142"/>
    </location>
</feature>
<evidence type="ECO:0008006" key="4">
    <source>
        <dbReference type="Google" id="ProtNLM"/>
    </source>
</evidence>
<feature type="transmembrane region" description="Helical" evidence="1">
    <location>
        <begin position="95"/>
        <end position="112"/>
    </location>
</feature>
<organism evidence="2 3">
    <name type="scientific">Thalassomonas haliotis</name>
    <dbReference type="NCBI Taxonomy" id="485448"/>
    <lineage>
        <taxon>Bacteria</taxon>
        <taxon>Pseudomonadati</taxon>
        <taxon>Pseudomonadota</taxon>
        <taxon>Gammaproteobacteria</taxon>
        <taxon>Alteromonadales</taxon>
        <taxon>Colwelliaceae</taxon>
        <taxon>Thalassomonas</taxon>
    </lineage>
</organism>
<feature type="transmembrane region" description="Helical" evidence="1">
    <location>
        <begin position="62"/>
        <end position="83"/>
    </location>
</feature>
<gene>
    <name evidence="2" type="ORF">H3N35_04735</name>
</gene>
<dbReference type="RefSeq" id="WP_274053105.1">
    <property type="nucleotide sequence ID" value="NZ_CP059693.1"/>
</dbReference>
<feature type="transmembrane region" description="Helical" evidence="1">
    <location>
        <begin position="362"/>
        <end position="378"/>
    </location>
</feature>
<feature type="transmembrane region" description="Helical" evidence="1">
    <location>
        <begin position="7"/>
        <end position="25"/>
    </location>
</feature>